<sequence>MPLVRTGLLAIPDAEKQEKAINAFTTIKDKAVKNGAPYILSSKAAKCTVASDKPGCGVTWTVVYMLSFASKEDEQYCTKEDPVIKELREKAGVIEAAGYISVVADI</sequence>
<protein>
    <recommendedName>
        <fullName evidence="1">Stress-response A/B barrel domain-containing protein</fullName>
    </recommendedName>
</protein>
<dbReference type="EMBL" id="QJNU01000794">
    <property type="protein sequence ID" value="RYO85987.1"/>
    <property type="molecule type" value="Genomic_DNA"/>
</dbReference>
<dbReference type="AlphaFoldDB" id="A0A4V1X930"/>
<dbReference type="Proteomes" id="UP000293360">
    <property type="component" value="Unassembled WGS sequence"/>
</dbReference>
<evidence type="ECO:0000313" key="3">
    <source>
        <dbReference type="Proteomes" id="UP000293360"/>
    </source>
</evidence>
<keyword evidence="3" id="KW-1185">Reference proteome</keyword>
<dbReference type="InterPro" id="IPR013097">
    <property type="entry name" value="Dabb"/>
</dbReference>
<name>A0A4V1X930_9PEZI</name>
<feature type="domain" description="Stress-response A/B barrel" evidence="1">
    <location>
        <begin position="3"/>
        <end position="106"/>
    </location>
</feature>
<reference evidence="2 3" key="1">
    <citation type="submission" date="2018-06" db="EMBL/GenBank/DDBJ databases">
        <title>Complete Genomes of Monosporascus.</title>
        <authorList>
            <person name="Robinson A.J."/>
            <person name="Natvig D.O."/>
        </authorList>
    </citation>
    <scope>NUCLEOTIDE SEQUENCE [LARGE SCALE GENOMIC DNA]</scope>
    <source>
        <strain evidence="2 3">CBS 110550</strain>
    </source>
</reference>
<evidence type="ECO:0000259" key="1">
    <source>
        <dbReference type="PROSITE" id="PS51502"/>
    </source>
</evidence>
<gene>
    <name evidence="2" type="ORF">DL764_009072</name>
</gene>
<dbReference type="PROSITE" id="PS51502">
    <property type="entry name" value="S_R_A_B_BARREL"/>
    <property type="match status" value="1"/>
</dbReference>
<accession>A0A4V1X930</accession>
<proteinExistence type="predicted"/>
<evidence type="ECO:0000313" key="2">
    <source>
        <dbReference type="EMBL" id="RYO85987.1"/>
    </source>
</evidence>
<dbReference type="OrthoDB" id="3830014at2759"/>
<organism evidence="2 3">
    <name type="scientific">Monosporascus ibericus</name>
    <dbReference type="NCBI Taxonomy" id="155417"/>
    <lineage>
        <taxon>Eukaryota</taxon>
        <taxon>Fungi</taxon>
        <taxon>Dikarya</taxon>
        <taxon>Ascomycota</taxon>
        <taxon>Pezizomycotina</taxon>
        <taxon>Sordariomycetes</taxon>
        <taxon>Xylariomycetidae</taxon>
        <taxon>Xylariales</taxon>
        <taxon>Xylariales incertae sedis</taxon>
        <taxon>Monosporascus</taxon>
    </lineage>
</organism>
<comment type="caution">
    <text evidence="2">The sequence shown here is derived from an EMBL/GenBank/DDBJ whole genome shotgun (WGS) entry which is preliminary data.</text>
</comment>